<gene>
    <name evidence="1" type="ORF">RPERSI_LOCUS1261</name>
</gene>
<reference evidence="1" key="1">
    <citation type="submission" date="2021-06" db="EMBL/GenBank/DDBJ databases">
        <authorList>
            <person name="Kallberg Y."/>
            <person name="Tangrot J."/>
            <person name="Rosling A."/>
        </authorList>
    </citation>
    <scope>NUCLEOTIDE SEQUENCE</scope>
    <source>
        <strain evidence="1">MA461A</strain>
    </source>
</reference>
<protein>
    <submittedName>
        <fullName evidence="1">30497_t:CDS:1</fullName>
    </submittedName>
</protein>
<organism evidence="1 2">
    <name type="scientific">Racocetra persica</name>
    <dbReference type="NCBI Taxonomy" id="160502"/>
    <lineage>
        <taxon>Eukaryota</taxon>
        <taxon>Fungi</taxon>
        <taxon>Fungi incertae sedis</taxon>
        <taxon>Mucoromycota</taxon>
        <taxon>Glomeromycotina</taxon>
        <taxon>Glomeromycetes</taxon>
        <taxon>Diversisporales</taxon>
        <taxon>Gigasporaceae</taxon>
        <taxon>Racocetra</taxon>
    </lineage>
</organism>
<dbReference type="Proteomes" id="UP000789920">
    <property type="component" value="Unassembled WGS sequence"/>
</dbReference>
<accession>A0ACA9KR47</accession>
<sequence length="226" mass="26368">MTTKSKRYNLRNNSPVNLEIDEFKQIEELEKYLHEFDEAQFLLLANYLFNTNDNNKSHLKYYQINYQRFSELHDIVGKKILLLPIPTSFYTGHDNEKNVQSLINWFRAAKENNFINNFRLSSSSERYISLSENILELSDSEGAYVILKTLSSLFIESAKLTSNMTFSQKPLEYLAEVLVLETAIRLIAQDQNITLDELAKVIGDSIEFGMYMHDIEEEDIEVLEDL</sequence>
<proteinExistence type="predicted"/>
<comment type="caution">
    <text evidence="1">The sequence shown here is derived from an EMBL/GenBank/DDBJ whole genome shotgun (WGS) entry which is preliminary data.</text>
</comment>
<evidence type="ECO:0000313" key="1">
    <source>
        <dbReference type="EMBL" id="CAG8487996.1"/>
    </source>
</evidence>
<name>A0ACA9KR47_9GLOM</name>
<evidence type="ECO:0000313" key="2">
    <source>
        <dbReference type="Proteomes" id="UP000789920"/>
    </source>
</evidence>
<keyword evidence="2" id="KW-1185">Reference proteome</keyword>
<dbReference type="EMBL" id="CAJVQC010001125">
    <property type="protein sequence ID" value="CAG8487996.1"/>
    <property type="molecule type" value="Genomic_DNA"/>
</dbReference>